<evidence type="ECO:0000256" key="2">
    <source>
        <dbReference type="ARBA" id="ARBA00022679"/>
    </source>
</evidence>
<dbReference type="Pfam" id="PF00078">
    <property type="entry name" value="RVT_1"/>
    <property type="match status" value="1"/>
</dbReference>
<reference evidence="11" key="1">
    <citation type="submission" date="2020-11" db="EMBL/GenBank/DDBJ databases">
        <title>Enhanced detection system for hospital associated transmission using whole genome sequencing surveillance.</title>
        <authorList>
            <person name="Harrison L.H."/>
            <person name="Van Tyne D."/>
            <person name="Marsh J.W."/>
            <person name="Griffith M.P."/>
            <person name="Snyder D.J."/>
            <person name="Cooper V.S."/>
            <person name="Mustapha M."/>
        </authorList>
    </citation>
    <scope>NUCLEOTIDE SEQUENCE</scope>
    <source>
        <strain evidence="11">PR00070</strain>
    </source>
</reference>
<evidence type="ECO:0000256" key="1">
    <source>
        <dbReference type="ARBA" id="ARBA00012493"/>
    </source>
</evidence>
<keyword evidence="4" id="KW-0479">Metal-binding</keyword>
<keyword evidence="2" id="KW-0808">Transferase</keyword>
<comment type="caution">
    <text evidence="11">The sequence shown here is derived from an EMBL/GenBank/DDBJ whole genome shotgun (WGS) entry which is preliminary data.</text>
</comment>
<dbReference type="SUPFAM" id="SSF56672">
    <property type="entry name" value="DNA/RNA polymerases"/>
    <property type="match status" value="1"/>
</dbReference>
<dbReference type="GO" id="GO:0003723">
    <property type="term" value="F:RNA binding"/>
    <property type="evidence" value="ECO:0007669"/>
    <property type="project" value="InterPro"/>
</dbReference>
<evidence type="ECO:0000256" key="8">
    <source>
        <dbReference type="ARBA" id="ARBA00034120"/>
    </source>
</evidence>
<organism evidence="11 12">
    <name type="scientific">Proteus terrae subsp. cibarius</name>
    <dbReference type="NCBI Taxonomy" id="626774"/>
    <lineage>
        <taxon>Bacteria</taxon>
        <taxon>Pseudomonadati</taxon>
        <taxon>Pseudomonadota</taxon>
        <taxon>Gammaproteobacteria</taxon>
        <taxon>Enterobacterales</taxon>
        <taxon>Morganellaceae</taxon>
        <taxon>Proteus</taxon>
    </lineage>
</organism>
<dbReference type="GO" id="GO:0003964">
    <property type="term" value="F:RNA-directed DNA polymerase activity"/>
    <property type="evidence" value="ECO:0007669"/>
    <property type="project" value="UniProtKB-KW"/>
</dbReference>
<evidence type="ECO:0000313" key="11">
    <source>
        <dbReference type="EMBL" id="MBG2912864.1"/>
    </source>
</evidence>
<dbReference type="GO" id="GO:0051607">
    <property type="term" value="P:defense response to virus"/>
    <property type="evidence" value="ECO:0007669"/>
    <property type="project" value="UniProtKB-KW"/>
</dbReference>
<comment type="catalytic activity">
    <reaction evidence="9">
        <text>DNA(n) + a 2'-deoxyribonucleoside 5'-triphosphate = DNA(n+1) + diphosphate</text>
        <dbReference type="Rhea" id="RHEA:22508"/>
        <dbReference type="Rhea" id="RHEA-COMP:17339"/>
        <dbReference type="Rhea" id="RHEA-COMP:17340"/>
        <dbReference type="ChEBI" id="CHEBI:33019"/>
        <dbReference type="ChEBI" id="CHEBI:61560"/>
        <dbReference type="ChEBI" id="CHEBI:173112"/>
        <dbReference type="EC" id="2.7.7.49"/>
    </reaction>
</comment>
<dbReference type="EC" id="2.7.7.49" evidence="1"/>
<evidence type="ECO:0000256" key="4">
    <source>
        <dbReference type="ARBA" id="ARBA00022723"/>
    </source>
</evidence>
<keyword evidence="6 11" id="KW-0695">RNA-directed DNA polymerase</keyword>
<name>A0A8I0WPM9_9GAMM</name>
<keyword evidence="5" id="KW-0460">Magnesium</keyword>
<evidence type="ECO:0000313" key="12">
    <source>
        <dbReference type="Proteomes" id="UP000612266"/>
    </source>
</evidence>
<sequence length="391" mass="45997">MKKILLHPSVVELLKNFNNYTDSKGILPLLSSHVKEFKIGKRFVYTLSEKISPSYKHIIRAIHTQNLAKIPVNQSATAYLKGKSYFDFIEPHRNNYFFIKLDLKNFFHSISEDVIKSNFLEYFSDEIIFPNSTQTHAEAIYNLIKIDLSERSSNKRFIKKSILPVGFPLSPIISNIVFRKIDLLIEKFCDEKNIVYTRYADDMLFSSKGRIEYNPFSTKNNRYLNPYLHSKNFYDEISFILSINDYKINKNKIKKSVHTMSLSGYTITGSNYSDIKGFISISNKKTKIISKLIHELKIENTDEDRDRDILKKCFSMVPPKPKYRKKTDEFIKKFCENMINNKLLGYRSFLISILKYDKNHDCISIENNEKYNKLLNEINIIIRKRLSLNDF</sequence>
<feature type="domain" description="Reverse transcriptase" evidence="10">
    <location>
        <begin position="1"/>
        <end position="267"/>
    </location>
</feature>
<dbReference type="InterPro" id="IPR000477">
    <property type="entry name" value="RT_dom"/>
</dbReference>
<accession>A0A8I0WPM9</accession>
<evidence type="ECO:0000256" key="9">
    <source>
        <dbReference type="ARBA" id="ARBA00048173"/>
    </source>
</evidence>
<dbReference type="PANTHER" id="PTHR34047">
    <property type="entry name" value="NUCLEAR INTRON MATURASE 1, MITOCHONDRIAL-RELATED"/>
    <property type="match status" value="1"/>
</dbReference>
<evidence type="ECO:0000256" key="6">
    <source>
        <dbReference type="ARBA" id="ARBA00022918"/>
    </source>
</evidence>
<gene>
    <name evidence="11" type="ORF">I4901_00520</name>
</gene>
<protein>
    <recommendedName>
        <fullName evidence="1">RNA-directed DNA polymerase</fullName>
        <ecNumber evidence="1">2.7.7.49</ecNumber>
    </recommendedName>
</protein>
<dbReference type="InterPro" id="IPR043502">
    <property type="entry name" value="DNA/RNA_pol_sf"/>
</dbReference>
<dbReference type="PANTHER" id="PTHR34047:SF7">
    <property type="entry name" value="RNA-DIRECTED DNA POLYMERASE"/>
    <property type="match status" value="1"/>
</dbReference>
<dbReference type="InterPro" id="IPR051083">
    <property type="entry name" value="GrpII_Intron_Splice-Mob/Def"/>
</dbReference>
<evidence type="ECO:0000256" key="5">
    <source>
        <dbReference type="ARBA" id="ARBA00022842"/>
    </source>
</evidence>
<dbReference type="PROSITE" id="PS50878">
    <property type="entry name" value="RT_POL"/>
    <property type="match status" value="1"/>
</dbReference>
<comment type="similarity">
    <text evidence="8">Belongs to the bacterial reverse transcriptase family.</text>
</comment>
<proteinExistence type="inferred from homology"/>
<dbReference type="RefSeq" id="WP_196563462.1">
    <property type="nucleotide sequence ID" value="NZ_JADSAH010000019.1"/>
</dbReference>
<evidence type="ECO:0000256" key="3">
    <source>
        <dbReference type="ARBA" id="ARBA00022695"/>
    </source>
</evidence>
<dbReference type="PRINTS" id="PR00866">
    <property type="entry name" value="RNADNAPOLMS"/>
</dbReference>
<evidence type="ECO:0000259" key="10">
    <source>
        <dbReference type="PROSITE" id="PS50878"/>
    </source>
</evidence>
<dbReference type="GO" id="GO:0046872">
    <property type="term" value="F:metal ion binding"/>
    <property type="evidence" value="ECO:0007669"/>
    <property type="project" value="UniProtKB-KW"/>
</dbReference>
<dbReference type="AlphaFoldDB" id="A0A8I0WPM9"/>
<dbReference type="EMBL" id="JADSJR010000001">
    <property type="protein sequence ID" value="MBG2912864.1"/>
    <property type="molecule type" value="Genomic_DNA"/>
</dbReference>
<keyword evidence="3" id="KW-0548">Nucleotidyltransferase</keyword>
<dbReference type="InterPro" id="IPR000123">
    <property type="entry name" value="Reverse_transcriptase_msDNA"/>
</dbReference>
<dbReference type="Proteomes" id="UP000612266">
    <property type="component" value="Unassembled WGS sequence"/>
</dbReference>
<evidence type="ECO:0000256" key="7">
    <source>
        <dbReference type="ARBA" id="ARBA00023118"/>
    </source>
</evidence>
<keyword evidence="7" id="KW-0051">Antiviral defense</keyword>